<evidence type="ECO:0000256" key="3">
    <source>
        <dbReference type="ARBA" id="ARBA00022692"/>
    </source>
</evidence>
<dbReference type="PANTHER" id="PTHR32322">
    <property type="entry name" value="INNER MEMBRANE TRANSPORTER"/>
    <property type="match status" value="1"/>
</dbReference>
<dbReference type="InterPro" id="IPR000620">
    <property type="entry name" value="EamA_dom"/>
</dbReference>
<feature type="domain" description="EamA" evidence="7">
    <location>
        <begin position="6"/>
        <end position="130"/>
    </location>
</feature>
<feature type="transmembrane region" description="Helical" evidence="6">
    <location>
        <begin position="152"/>
        <end position="168"/>
    </location>
</feature>
<evidence type="ECO:0000256" key="1">
    <source>
        <dbReference type="ARBA" id="ARBA00004141"/>
    </source>
</evidence>
<keyword evidence="4 6" id="KW-1133">Transmembrane helix</keyword>
<protein>
    <submittedName>
        <fullName evidence="8">DMT family transporter</fullName>
    </submittedName>
</protein>
<reference evidence="8 9" key="1">
    <citation type="submission" date="2018-10" db="EMBL/GenBank/DDBJ databases">
        <title>The complete genome of Acinetobacter wuhouensis strain WCHAW010062.</title>
        <authorList>
            <person name="Hu Y."/>
            <person name="Long H."/>
            <person name="Feng Y."/>
            <person name="Zong Z."/>
        </authorList>
    </citation>
    <scope>NUCLEOTIDE SEQUENCE [LARGE SCALE GENOMIC DNA]</scope>
    <source>
        <strain evidence="8 9">WCHAW010062</strain>
    </source>
</reference>
<proteinExistence type="inferred from homology"/>
<dbReference type="GO" id="GO:0016020">
    <property type="term" value="C:membrane"/>
    <property type="evidence" value="ECO:0007669"/>
    <property type="project" value="UniProtKB-SubCell"/>
</dbReference>
<keyword evidence="5 6" id="KW-0472">Membrane</keyword>
<evidence type="ECO:0000313" key="9">
    <source>
        <dbReference type="Proteomes" id="UP000279962"/>
    </source>
</evidence>
<feature type="transmembrane region" description="Helical" evidence="6">
    <location>
        <begin position="12"/>
        <end position="32"/>
    </location>
</feature>
<evidence type="ECO:0000256" key="5">
    <source>
        <dbReference type="ARBA" id="ARBA00023136"/>
    </source>
</evidence>
<organism evidence="8 9">
    <name type="scientific">Acinetobacter wuhouensis</name>
    <dbReference type="NCBI Taxonomy" id="1879050"/>
    <lineage>
        <taxon>Bacteria</taxon>
        <taxon>Pseudomonadati</taxon>
        <taxon>Pseudomonadota</taxon>
        <taxon>Gammaproteobacteria</taxon>
        <taxon>Moraxellales</taxon>
        <taxon>Moraxellaceae</taxon>
        <taxon>Acinetobacter</taxon>
    </lineage>
</organism>
<feature type="transmembrane region" description="Helical" evidence="6">
    <location>
        <begin position="120"/>
        <end position="140"/>
    </location>
</feature>
<feature type="transmembrane region" description="Helical" evidence="6">
    <location>
        <begin position="38"/>
        <end position="56"/>
    </location>
</feature>
<dbReference type="PANTHER" id="PTHR32322:SF2">
    <property type="entry name" value="EAMA DOMAIN-CONTAINING PROTEIN"/>
    <property type="match status" value="1"/>
</dbReference>
<feature type="transmembrane region" description="Helical" evidence="6">
    <location>
        <begin position="180"/>
        <end position="200"/>
    </location>
</feature>
<keyword evidence="3 6" id="KW-0812">Transmembrane</keyword>
<feature type="domain" description="EamA" evidence="7">
    <location>
        <begin position="149"/>
        <end position="280"/>
    </location>
</feature>
<dbReference type="AlphaFoldDB" id="A0A3G2T422"/>
<comment type="subcellular location">
    <subcellularLocation>
        <location evidence="1">Membrane</location>
        <topology evidence="1">Multi-pass membrane protein</topology>
    </subcellularLocation>
</comment>
<evidence type="ECO:0000256" key="6">
    <source>
        <dbReference type="SAM" id="Phobius"/>
    </source>
</evidence>
<dbReference type="InterPro" id="IPR037185">
    <property type="entry name" value="EmrE-like"/>
</dbReference>
<dbReference type="EMBL" id="CP033133">
    <property type="protein sequence ID" value="AYO54447.1"/>
    <property type="molecule type" value="Genomic_DNA"/>
</dbReference>
<dbReference type="InterPro" id="IPR050638">
    <property type="entry name" value="AA-Vitamin_Transporters"/>
</dbReference>
<accession>A0A3G2T422</accession>
<dbReference type="Proteomes" id="UP000279962">
    <property type="component" value="Chromosome"/>
</dbReference>
<feature type="transmembrane region" description="Helical" evidence="6">
    <location>
        <begin position="238"/>
        <end position="259"/>
    </location>
</feature>
<evidence type="ECO:0000256" key="4">
    <source>
        <dbReference type="ARBA" id="ARBA00022989"/>
    </source>
</evidence>
<gene>
    <name evidence="8" type="ORF">CDG68_12710</name>
</gene>
<name>A0A3G2T422_9GAMM</name>
<feature type="transmembrane region" description="Helical" evidence="6">
    <location>
        <begin position="94"/>
        <end position="113"/>
    </location>
</feature>
<dbReference type="SUPFAM" id="SSF103481">
    <property type="entry name" value="Multidrug resistance efflux transporter EmrE"/>
    <property type="match status" value="2"/>
</dbReference>
<evidence type="ECO:0000256" key="2">
    <source>
        <dbReference type="ARBA" id="ARBA00007362"/>
    </source>
</evidence>
<evidence type="ECO:0000259" key="7">
    <source>
        <dbReference type="Pfam" id="PF00892"/>
    </source>
</evidence>
<feature type="transmembrane region" description="Helical" evidence="6">
    <location>
        <begin position="265"/>
        <end position="283"/>
    </location>
</feature>
<feature type="transmembrane region" description="Helical" evidence="6">
    <location>
        <begin position="212"/>
        <end position="231"/>
    </location>
</feature>
<dbReference type="Pfam" id="PF00892">
    <property type="entry name" value="EamA"/>
    <property type="match status" value="2"/>
</dbReference>
<sequence>MNKSNIGWINGFIGVTIFAGSLPATRIAVMGFSPEFLTTARAAIAGVIALICLYAFKQTKPNWLQFKSLIIVAFGVVIGFPLFTALALQTVTSAHAIVFVGLLPLSTAIFAVLRGGEKPSLPFWLFALIGSTIVVAYMFYENQHLKLSLGDLYMFAAIITCGLGYAEGGKLSRELGGWQVICWALVIALPLMLIMSVYYFPENFDHIHLAEIAGLIYVSLFSMLIGFVFWYKGLALGGIAQVGQIQLVQPFIGLMLSALLLGEKISLAMIVVCFAVVVCVTIAKKYA</sequence>
<feature type="transmembrane region" description="Helical" evidence="6">
    <location>
        <begin position="68"/>
        <end position="88"/>
    </location>
</feature>
<comment type="similarity">
    <text evidence="2">Belongs to the EamA transporter family.</text>
</comment>
<evidence type="ECO:0000313" key="8">
    <source>
        <dbReference type="EMBL" id="AYO54447.1"/>
    </source>
</evidence>
<dbReference type="RefSeq" id="WP_087553437.1">
    <property type="nucleotide sequence ID" value="NZ_CP033133.1"/>
</dbReference>